<dbReference type="GO" id="GO:0006487">
    <property type="term" value="P:protein N-linked glycosylation"/>
    <property type="evidence" value="ECO:0007669"/>
    <property type="project" value="TreeGrafter"/>
</dbReference>
<feature type="transmembrane region" description="Helical" evidence="1">
    <location>
        <begin position="7"/>
        <end position="31"/>
    </location>
</feature>
<dbReference type="PANTHER" id="PTHR13132:SF29">
    <property type="entry name" value="ALPHA-(1,6)-FUCOSYLTRANSFERASE"/>
    <property type="match status" value="1"/>
</dbReference>
<dbReference type="RefSeq" id="XP_068357138.1">
    <property type="nucleotide sequence ID" value="XM_068506275.1"/>
</dbReference>
<proteinExistence type="predicted"/>
<name>A0A1J4JZ77_9EUKA</name>
<dbReference type="Proteomes" id="UP000179807">
    <property type="component" value="Unassembled WGS sequence"/>
</dbReference>
<evidence type="ECO:0000256" key="1">
    <source>
        <dbReference type="SAM" id="Phobius"/>
    </source>
</evidence>
<reference evidence="2" key="1">
    <citation type="submission" date="2016-10" db="EMBL/GenBank/DDBJ databases">
        <authorList>
            <person name="Benchimol M."/>
            <person name="Almeida L.G."/>
            <person name="Vasconcelos A.T."/>
            <person name="Perreira-Neves A."/>
            <person name="Rosa I.A."/>
            <person name="Tasca T."/>
            <person name="Bogo M.R."/>
            <person name="de Souza W."/>
        </authorList>
    </citation>
    <scope>NUCLEOTIDE SEQUENCE [LARGE SCALE GENOMIC DNA]</scope>
    <source>
        <strain evidence="2">K</strain>
    </source>
</reference>
<keyword evidence="3" id="KW-1185">Reference proteome</keyword>
<dbReference type="GO" id="GO:0046921">
    <property type="term" value="F:alpha-(1-&gt;6)-fucosyltransferase activity"/>
    <property type="evidence" value="ECO:0007669"/>
    <property type="project" value="TreeGrafter"/>
</dbReference>
<dbReference type="GeneID" id="94840979"/>
<evidence type="ECO:0000313" key="3">
    <source>
        <dbReference type="Proteomes" id="UP000179807"/>
    </source>
</evidence>
<keyword evidence="1" id="KW-0812">Transmembrane</keyword>
<accession>A0A1J4JZ77</accession>
<sequence length="420" mass="49472">MLKRVVFLLPLIILQLILSTIPYFTIFIYYLRETIREYPIETKMERVENISTFLHINASLWYTVWNEIAGLDERRMKQVMKSIFNNSSLSMTVNNYEFLTYKGKEMYDIIFNHQNPPDCSDPRLNFFKMSNHRGGLGSNMHILANSLAHSMDNHAIFYLSPHQTYSFSSGKFCKNSIGMQCFVEPLTKCTPSRGSARALPYYGSYPNFLNSFLEGGPVPKKYYHLYWDIYSSLYIMRFNKKTTDWMKEYRSKALVNPLDCYDISIHVRHGDKHYEMPLINDANYLAPIKIIQRLLGREPTIFLSTEDHRTINFFLKHNNSYKISYYNYERANEGFIQLESRGSDISLISWANFVESTHCAFHIGTYGSNWNRLIFEIQRGEHALNLESNKCVNNNLHWLPYFEVGDWACNFEGCRNFLFR</sequence>
<keyword evidence="1" id="KW-1133">Transmembrane helix</keyword>
<evidence type="ECO:0000313" key="2">
    <source>
        <dbReference type="EMBL" id="OHT04002.1"/>
    </source>
</evidence>
<gene>
    <name evidence="2" type="ORF">TRFO_28603</name>
</gene>
<dbReference type="VEuPathDB" id="TrichDB:TRFO_28603"/>
<dbReference type="PANTHER" id="PTHR13132">
    <property type="entry name" value="ALPHA- 1,6 -FUCOSYLTRANSFERASE"/>
    <property type="match status" value="1"/>
</dbReference>
<dbReference type="EMBL" id="MLAK01000809">
    <property type="protein sequence ID" value="OHT04002.1"/>
    <property type="molecule type" value="Genomic_DNA"/>
</dbReference>
<dbReference type="OrthoDB" id="2014825at2759"/>
<dbReference type="AlphaFoldDB" id="A0A1J4JZ77"/>
<organism evidence="2 3">
    <name type="scientific">Tritrichomonas foetus</name>
    <dbReference type="NCBI Taxonomy" id="1144522"/>
    <lineage>
        <taxon>Eukaryota</taxon>
        <taxon>Metamonada</taxon>
        <taxon>Parabasalia</taxon>
        <taxon>Tritrichomonadida</taxon>
        <taxon>Tritrichomonadidae</taxon>
        <taxon>Tritrichomonas</taxon>
    </lineage>
</organism>
<protein>
    <submittedName>
        <fullName evidence="2">Uncharacterized protein</fullName>
    </submittedName>
</protein>
<keyword evidence="1" id="KW-0472">Membrane</keyword>
<comment type="caution">
    <text evidence="2">The sequence shown here is derived from an EMBL/GenBank/DDBJ whole genome shotgun (WGS) entry which is preliminary data.</text>
</comment>